<keyword evidence="2" id="KW-1185">Reference proteome</keyword>
<evidence type="ECO:0008006" key="3">
    <source>
        <dbReference type="Google" id="ProtNLM"/>
    </source>
</evidence>
<proteinExistence type="predicted"/>
<sequence length="254" mass="27148">MNDGTSRDLSRDPSRDRDEELLLARISAAGGRAHLGRRRATYRAAPREATAPAGRGAEAAIRLLRRAVAEGAHRLRRPGGRTRATSAAARLDLYEHGMTVAVDGRIRVVRYDTTVVRRCGVPSPQGVPADAHVFVDADGGQVVLHDGDFDRPEVWGPEIRRAVTGAQVPQALAALAEGARLAFGPVWITGDGIGFRETSLRWPQVRRVEASDSSVAVRTAGRWQVLGPVASGIPNSFVLHALAGHLAGAERDDG</sequence>
<dbReference type="Proteomes" id="UP001501358">
    <property type="component" value="Unassembled WGS sequence"/>
</dbReference>
<dbReference type="RefSeq" id="WP_344384544.1">
    <property type="nucleotide sequence ID" value="NZ_BAAATA010000026.1"/>
</dbReference>
<gene>
    <name evidence="1" type="ORF">GCM10010406_39880</name>
</gene>
<accession>A0ABN3MBV3</accession>
<dbReference type="InterPro" id="IPR046492">
    <property type="entry name" value="DUF6585"/>
</dbReference>
<dbReference type="EMBL" id="BAAATA010000026">
    <property type="protein sequence ID" value="GAA2499363.1"/>
    <property type="molecule type" value="Genomic_DNA"/>
</dbReference>
<evidence type="ECO:0000313" key="1">
    <source>
        <dbReference type="EMBL" id="GAA2499363.1"/>
    </source>
</evidence>
<comment type="caution">
    <text evidence="1">The sequence shown here is derived from an EMBL/GenBank/DDBJ whole genome shotgun (WGS) entry which is preliminary data.</text>
</comment>
<reference evidence="1 2" key="1">
    <citation type="journal article" date="2019" name="Int. J. Syst. Evol. Microbiol.">
        <title>The Global Catalogue of Microorganisms (GCM) 10K type strain sequencing project: providing services to taxonomists for standard genome sequencing and annotation.</title>
        <authorList>
            <consortium name="The Broad Institute Genomics Platform"/>
            <consortium name="The Broad Institute Genome Sequencing Center for Infectious Disease"/>
            <person name="Wu L."/>
            <person name="Ma J."/>
        </authorList>
    </citation>
    <scope>NUCLEOTIDE SEQUENCE [LARGE SCALE GENOMIC DNA]</scope>
    <source>
        <strain evidence="1 2">JCM 6307</strain>
    </source>
</reference>
<evidence type="ECO:0000313" key="2">
    <source>
        <dbReference type="Proteomes" id="UP001501358"/>
    </source>
</evidence>
<protein>
    <recommendedName>
        <fullName evidence="3">PE-PGRS family protein</fullName>
    </recommendedName>
</protein>
<name>A0ABN3MBV3_9ACTN</name>
<dbReference type="Pfam" id="PF20226">
    <property type="entry name" value="DUF6585"/>
    <property type="match status" value="1"/>
</dbReference>
<organism evidence="1 2">
    <name type="scientific">Streptomyces thermolineatus</name>
    <dbReference type="NCBI Taxonomy" id="44033"/>
    <lineage>
        <taxon>Bacteria</taxon>
        <taxon>Bacillati</taxon>
        <taxon>Actinomycetota</taxon>
        <taxon>Actinomycetes</taxon>
        <taxon>Kitasatosporales</taxon>
        <taxon>Streptomycetaceae</taxon>
        <taxon>Streptomyces</taxon>
    </lineage>
</organism>